<dbReference type="AlphaFoldDB" id="A0A6M3J0W1"/>
<proteinExistence type="predicted"/>
<name>A0A6M3J0W1_9ZZZZ</name>
<dbReference type="InterPro" id="IPR007731">
    <property type="entry name" value="DUF669"/>
</dbReference>
<accession>A0A6M3J0W1</accession>
<dbReference type="EMBL" id="MT141498">
    <property type="protein sequence ID" value="QJA63489.1"/>
    <property type="molecule type" value="Genomic_DNA"/>
</dbReference>
<dbReference type="Pfam" id="PF05037">
    <property type="entry name" value="DUF669"/>
    <property type="match status" value="1"/>
</dbReference>
<sequence>MPEFELNVDFSEVENTDTFEPMPAATYEFQILEANPKTTDKGRDMISWVLGIINHEEFNGRQVFYNTPMPWMNPSTGQQDISGIGFLVGLCKGVGHAWDGKTFASEPLVGLTGMVELKQRQKKEKQDDGTYKPINEYTNEVKRFVY</sequence>
<gene>
    <name evidence="1" type="ORF">MM415B00626_0022</name>
</gene>
<evidence type="ECO:0000313" key="1">
    <source>
        <dbReference type="EMBL" id="QJA63489.1"/>
    </source>
</evidence>
<organism evidence="1">
    <name type="scientific">viral metagenome</name>
    <dbReference type="NCBI Taxonomy" id="1070528"/>
    <lineage>
        <taxon>unclassified sequences</taxon>
        <taxon>metagenomes</taxon>
        <taxon>organismal metagenomes</taxon>
    </lineage>
</organism>
<protein>
    <submittedName>
        <fullName evidence="1">Uncharacterized protein</fullName>
    </submittedName>
</protein>
<reference evidence="1" key="1">
    <citation type="submission" date="2020-03" db="EMBL/GenBank/DDBJ databases">
        <title>The deep terrestrial virosphere.</title>
        <authorList>
            <person name="Holmfeldt K."/>
            <person name="Nilsson E."/>
            <person name="Simone D."/>
            <person name="Lopez-Fernandez M."/>
            <person name="Wu X."/>
            <person name="de Brujin I."/>
            <person name="Lundin D."/>
            <person name="Andersson A."/>
            <person name="Bertilsson S."/>
            <person name="Dopson M."/>
        </authorList>
    </citation>
    <scope>NUCLEOTIDE SEQUENCE</scope>
    <source>
        <strain evidence="1">MM415B00626</strain>
    </source>
</reference>